<dbReference type="InParanoid" id="A0A077ZTS3"/>
<gene>
    <name evidence="1" type="primary">Contig10681.g11419</name>
    <name evidence="1" type="ORF">STYLEM_786</name>
</gene>
<name>A0A077ZTS3_STYLE</name>
<dbReference type="OrthoDB" id="299812at2759"/>
<evidence type="ECO:0000313" key="2">
    <source>
        <dbReference type="Proteomes" id="UP000039865"/>
    </source>
</evidence>
<evidence type="ECO:0000313" key="1">
    <source>
        <dbReference type="EMBL" id="CDW71836.1"/>
    </source>
</evidence>
<dbReference type="Proteomes" id="UP000039865">
    <property type="component" value="Unassembled WGS sequence"/>
</dbReference>
<sequence length="1241" mass="142862">MYKAVSQGSSQFVQCERFYDGLYLLQNNKLSTLYPDQFSFCVADCQQAHYQHINNPVTQKCQDCGKYCKSCNLQLGCETCSPYNTGNQGWVNALDSSATFNQTAKKCVPCNNNKYCLSCDPNDVNQCLRCSSKYNQTCSQNGINSILDNCIQGEEGNDMNFNHRNLQEIMFRQLINLIIKFQTVMRISQDIQETVCSSCLNGFLVNGACQSTCPTWKYPEFVFSVKGITSQSYCQGSSSNQCTKWKVGQYLEYQQQGVTYGTCVTKTATSKYYRLYVSAENQSANYKPNIESDGYNTPFYSVDDAIRKTVELCASSIVTCSVEINLYKGDHYILRSAKLFYMPSRFDNTHQVTNITIQPLFCSQNNSNLRLCVEDHEKVTIFNKFRDQFTLTVGSGLIIKNIVIDWIDSIILRLINVRFLMDILLSSLILLRRQFPLYIYKIPQQNCVFRNLYFHYNTFIETNSYGGYLEIFDTIFERFATCGSIIRNLKQTYNPPNPQQPIQTAVEMYLIRSNILQQQVYSTLTLESTLTNSPFTNYCSATDLTKPICFSINISNTQLIQLNHLVEKSSFLSQVGSKYKMINYGKISIFLLGEKDKYQLKHLISIQEHKHGIQIIGNIFQANSVIKGLINIQVEESVQSLYPILIAKNQFIQNAAYFQTVAIHIRLKSVQQYTVPITNSSIFCTGVSIQQNLFEKNFGCAIVGGSIVNIECYNPNQHNDLAANDDISKLVDINNIQQMYYRDFDYSTITAQNIQDFQYQDETLRMDLYMVSLKENTYNKNYAGNKEGLITGYGLMRIEFSKEQFINNGENANDLIPFLNKIDESIFRLIEEDQSEVEPQQFNYTYQATNDQGLSIDDLNNYLLKSQIFLQSVSYVILEDIYSEGFINLQVQYSSDKGQQKEVWKSSPYLRIRRNMLAWRIEYKWTQYIQHQLFYDDTYNNDISFIFRYNYYVLDGMNKPMKPSVDYIYVQYLVIDSVKCINCAQNMNHFFFYSEDIVLNNLRVLNINMDLPTDELFSYNSQTRIFTIYISDTSKQNFGKMRLFSNSHFENINGDYGSIGIINSYENQPAIQLLIFNTTIINSQASNYGGAFVIARLSLSNLTFLDCKFKNVRSTKYGGILYAKGQQDRKAINMVAISRSIIEDTNQISIGLAVYIKQTPRIILQISDTNVTCNTSFQPFNFDYSNMEETLLALIALNSNFRDLISSLEVLIEVDQFIQIILNKMIQKQKLQILTLATSLF</sequence>
<dbReference type="AlphaFoldDB" id="A0A077ZTS3"/>
<protein>
    <submittedName>
        <fullName evidence="1">Uncharacterized protein</fullName>
    </submittedName>
</protein>
<accession>A0A077ZTS3</accession>
<dbReference type="InterPro" id="IPR009030">
    <property type="entry name" value="Growth_fac_rcpt_cys_sf"/>
</dbReference>
<reference evidence="1 2" key="1">
    <citation type="submission" date="2014-06" db="EMBL/GenBank/DDBJ databases">
        <authorList>
            <person name="Swart Estienne"/>
        </authorList>
    </citation>
    <scope>NUCLEOTIDE SEQUENCE [LARGE SCALE GENOMIC DNA]</scope>
    <source>
        <strain evidence="1 2">130c</strain>
    </source>
</reference>
<organism evidence="1 2">
    <name type="scientific">Stylonychia lemnae</name>
    <name type="common">Ciliate</name>
    <dbReference type="NCBI Taxonomy" id="5949"/>
    <lineage>
        <taxon>Eukaryota</taxon>
        <taxon>Sar</taxon>
        <taxon>Alveolata</taxon>
        <taxon>Ciliophora</taxon>
        <taxon>Intramacronucleata</taxon>
        <taxon>Spirotrichea</taxon>
        <taxon>Stichotrichia</taxon>
        <taxon>Sporadotrichida</taxon>
        <taxon>Oxytrichidae</taxon>
        <taxon>Stylonychinae</taxon>
        <taxon>Stylonychia</taxon>
    </lineage>
</organism>
<proteinExistence type="predicted"/>
<dbReference type="EMBL" id="CCKQ01000746">
    <property type="protein sequence ID" value="CDW71836.1"/>
    <property type="molecule type" value="Genomic_DNA"/>
</dbReference>
<keyword evidence="2" id="KW-1185">Reference proteome</keyword>
<dbReference type="SUPFAM" id="SSF57184">
    <property type="entry name" value="Growth factor receptor domain"/>
    <property type="match status" value="1"/>
</dbReference>